<feature type="domain" description="Ubiquitin-like protease family profile" evidence="5">
    <location>
        <begin position="65"/>
        <end position="227"/>
    </location>
</feature>
<keyword evidence="2" id="KW-0645">Protease</keyword>
<feature type="non-terminal residue" evidence="6">
    <location>
        <position position="1"/>
    </location>
</feature>
<keyword evidence="4" id="KW-0788">Thiol protease</keyword>
<evidence type="ECO:0000313" key="6">
    <source>
        <dbReference type="EMBL" id="GCC33834.1"/>
    </source>
</evidence>
<dbReference type="GO" id="GO:0000338">
    <property type="term" value="P:protein deneddylation"/>
    <property type="evidence" value="ECO:0007669"/>
    <property type="project" value="TreeGrafter"/>
</dbReference>
<accession>A0A401STV8</accession>
<dbReference type="Proteomes" id="UP000287033">
    <property type="component" value="Unassembled WGS sequence"/>
</dbReference>
<comment type="similarity">
    <text evidence="1">Belongs to the peptidase C48 family.</text>
</comment>
<dbReference type="SUPFAM" id="SSF54001">
    <property type="entry name" value="Cysteine proteinases"/>
    <property type="match status" value="1"/>
</dbReference>
<dbReference type="GO" id="GO:0019784">
    <property type="term" value="F:deNEDDylase activity"/>
    <property type="evidence" value="ECO:0007669"/>
    <property type="project" value="InterPro"/>
</dbReference>
<dbReference type="OMA" id="GFYFEYL"/>
<evidence type="ECO:0000313" key="7">
    <source>
        <dbReference type="Proteomes" id="UP000287033"/>
    </source>
</evidence>
<dbReference type="EMBL" id="BEZZ01000547">
    <property type="protein sequence ID" value="GCC33834.1"/>
    <property type="molecule type" value="Genomic_DNA"/>
</dbReference>
<dbReference type="InterPro" id="IPR038765">
    <property type="entry name" value="Papain-like_cys_pep_sf"/>
</dbReference>
<evidence type="ECO:0000256" key="2">
    <source>
        <dbReference type="ARBA" id="ARBA00022670"/>
    </source>
</evidence>
<reference evidence="6 7" key="1">
    <citation type="journal article" date="2018" name="Nat. Ecol. Evol.">
        <title>Shark genomes provide insights into elasmobranch evolution and the origin of vertebrates.</title>
        <authorList>
            <person name="Hara Y"/>
            <person name="Yamaguchi K"/>
            <person name="Onimaru K"/>
            <person name="Kadota M"/>
            <person name="Koyanagi M"/>
            <person name="Keeley SD"/>
            <person name="Tatsumi K"/>
            <person name="Tanaka K"/>
            <person name="Motone F"/>
            <person name="Kageyama Y"/>
            <person name="Nozu R"/>
            <person name="Adachi N"/>
            <person name="Nishimura O"/>
            <person name="Nakagawa R"/>
            <person name="Tanegashima C"/>
            <person name="Kiyatake I"/>
            <person name="Matsumoto R"/>
            <person name="Murakumo K"/>
            <person name="Nishida K"/>
            <person name="Terakita A"/>
            <person name="Kuratani S"/>
            <person name="Sato K"/>
            <person name="Hyodo S Kuraku.S."/>
        </authorList>
    </citation>
    <scope>NUCLEOTIDE SEQUENCE [LARGE SCALE GENOMIC DNA]</scope>
</reference>
<dbReference type="GO" id="GO:0006508">
    <property type="term" value="P:proteolysis"/>
    <property type="evidence" value="ECO:0007669"/>
    <property type="project" value="UniProtKB-KW"/>
</dbReference>
<dbReference type="STRING" id="137246.A0A401STV8"/>
<dbReference type="OrthoDB" id="5065855at2759"/>
<keyword evidence="3" id="KW-0378">Hydrolase</keyword>
<evidence type="ECO:0000256" key="3">
    <source>
        <dbReference type="ARBA" id="ARBA00022801"/>
    </source>
</evidence>
<name>A0A401STV8_CHIPU</name>
<organism evidence="6 7">
    <name type="scientific">Chiloscyllium punctatum</name>
    <name type="common">Brownbanded bambooshark</name>
    <name type="synonym">Hemiscyllium punctatum</name>
    <dbReference type="NCBI Taxonomy" id="137246"/>
    <lineage>
        <taxon>Eukaryota</taxon>
        <taxon>Metazoa</taxon>
        <taxon>Chordata</taxon>
        <taxon>Craniata</taxon>
        <taxon>Vertebrata</taxon>
        <taxon>Chondrichthyes</taxon>
        <taxon>Elasmobranchii</taxon>
        <taxon>Galeomorphii</taxon>
        <taxon>Galeoidea</taxon>
        <taxon>Orectolobiformes</taxon>
        <taxon>Hemiscylliidae</taxon>
        <taxon>Chiloscyllium</taxon>
    </lineage>
</organism>
<evidence type="ECO:0000256" key="4">
    <source>
        <dbReference type="ARBA" id="ARBA00022807"/>
    </source>
</evidence>
<protein>
    <recommendedName>
        <fullName evidence="5">Ubiquitin-like protease family profile domain-containing protein</fullName>
    </recommendedName>
</protein>
<evidence type="ECO:0000256" key="1">
    <source>
        <dbReference type="ARBA" id="ARBA00005234"/>
    </source>
</evidence>
<keyword evidence="7" id="KW-1185">Reference proteome</keyword>
<dbReference type="PANTHER" id="PTHR46468:SF1">
    <property type="entry name" value="SENTRIN-SPECIFIC PROTEASE 8"/>
    <property type="match status" value="1"/>
</dbReference>
<comment type="caution">
    <text evidence="6">The sequence shown here is derived from an EMBL/GenBank/DDBJ whole genome shotgun (WGS) entry which is preliminary data.</text>
</comment>
<dbReference type="GO" id="GO:0008234">
    <property type="term" value="F:cysteine-type peptidase activity"/>
    <property type="evidence" value="ECO:0007669"/>
    <property type="project" value="UniProtKB-KW"/>
</dbReference>
<dbReference type="PANTHER" id="PTHR46468">
    <property type="entry name" value="SENTRIN-SPECIFIC PROTEASE 8"/>
    <property type="match status" value="1"/>
</dbReference>
<dbReference type="PROSITE" id="PS50600">
    <property type="entry name" value="ULP_PROTEASE"/>
    <property type="match status" value="1"/>
</dbReference>
<proteinExistence type="inferred from homology"/>
<sequence length="265" mass="30742">TLRTVPNWLSISLERSVLMKQGLHPIEWFETRLHRLSERSLFYSLMRCTHCWSSMDPVILSYHDSLIRRSDLSLLNPPNWLNDHIIAFAFEYFAAEQYKELSDRACFISPEVTQLIKCMASQDELAIFLEPLALAQKSLVFLAVNDNSVQAAGGSHWSLLCYNRDRNCFSHYDSCSNMNESHARKIAKKLQHFLGTKSEVPFIEDLSPVQKNSYDCGMYVMCTTEALCEQYLRKDHRPPIVVVTPVYITQKRVSWKKLIEQLSKK</sequence>
<gene>
    <name evidence="6" type="ORF">chiPu_0012305</name>
</gene>
<dbReference type="InterPro" id="IPR044613">
    <property type="entry name" value="Nep1/2-like"/>
</dbReference>
<dbReference type="Gene3D" id="3.40.395.10">
    <property type="entry name" value="Adenoviral Proteinase, Chain A"/>
    <property type="match status" value="1"/>
</dbReference>
<dbReference type="Pfam" id="PF02902">
    <property type="entry name" value="Peptidase_C48"/>
    <property type="match status" value="1"/>
</dbReference>
<dbReference type="InterPro" id="IPR003653">
    <property type="entry name" value="Peptidase_C48_C"/>
</dbReference>
<evidence type="ECO:0000259" key="5">
    <source>
        <dbReference type="PROSITE" id="PS50600"/>
    </source>
</evidence>
<dbReference type="AlphaFoldDB" id="A0A401STV8"/>